<protein>
    <submittedName>
        <fullName evidence="2">Uncharacterized protein</fullName>
    </submittedName>
</protein>
<feature type="region of interest" description="Disordered" evidence="1">
    <location>
        <begin position="1"/>
        <end position="25"/>
    </location>
</feature>
<dbReference type="Proteomes" id="UP000215914">
    <property type="component" value="Chromosome 17"/>
</dbReference>
<keyword evidence="3" id="KW-1185">Reference proteome</keyword>
<sequence length="53" mass="6017">MFVDDKRASAAVPLNSKSNSTASRNCCARPSALYLGNRQLQGQDTRKYRRQRE</sequence>
<name>A0A251RN27_HELAN</name>
<feature type="compositionally biased region" description="Polar residues" evidence="1">
    <location>
        <begin position="15"/>
        <end position="24"/>
    </location>
</feature>
<accession>A0A251RN27</accession>
<evidence type="ECO:0000256" key="1">
    <source>
        <dbReference type="SAM" id="MobiDB-lite"/>
    </source>
</evidence>
<organism evidence="2 3">
    <name type="scientific">Helianthus annuus</name>
    <name type="common">Common sunflower</name>
    <dbReference type="NCBI Taxonomy" id="4232"/>
    <lineage>
        <taxon>Eukaryota</taxon>
        <taxon>Viridiplantae</taxon>
        <taxon>Streptophyta</taxon>
        <taxon>Embryophyta</taxon>
        <taxon>Tracheophyta</taxon>
        <taxon>Spermatophyta</taxon>
        <taxon>Magnoliopsida</taxon>
        <taxon>eudicotyledons</taxon>
        <taxon>Gunneridae</taxon>
        <taxon>Pentapetalae</taxon>
        <taxon>asterids</taxon>
        <taxon>campanulids</taxon>
        <taxon>Asterales</taxon>
        <taxon>Asteraceae</taxon>
        <taxon>Asteroideae</taxon>
        <taxon>Heliantheae alliance</taxon>
        <taxon>Heliantheae</taxon>
        <taxon>Helianthus</taxon>
    </lineage>
</organism>
<proteinExistence type="predicted"/>
<evidence type="ECO:0000313" key="2">
    <source>
        <dbReference type="EMBL" id="OTF85204.1"/>
    </source>
</evidence>
<reference evidence="3" key="1">
    <citation type="journal article" date="2017" name="Nature">
        <title>The sunflower genome provides insights into oil metabolism, flowering and Asterid evolution.</title>
        <authorList>
            <person name="Badouin H."/>
            <person name="Gouzy J."/>
            <person name="Grassa C.J."/>
            <person name="Murat F."/>
            <person name="Staton S.E."/>
            <person name="Cottret L."/>
            <person name="Lelandais-Briere C."/>
            <person name="Owens G.L."/>
            <person name="Carrere S."/>
            <person name="Mayjonade B."/>
            <person name="Legrand L."/>
            <person name="Gill N."/>
            <person name="Kane N.C."/>
            <person name="Bowers J.E."/>
            <person name="Hubner S."/>
            <person name="Bellec A."/>
            <person name="Berard A."/>
            <person name="Berges H."/>
            <person name="Blanchet N."/>
            <person name="Boniface M.C."/>
            <person name="Brunel D."/>
            <person name="Catrice O."/>
            <person name="Chaidir N."/>
            <person name="Claudel C."/>
            <person name="Donnadieu C."/>
            <person name="Faraut T."/>
            <person name="Fievet G."/>
            <person name="Helmstetter N."/>
            <person name="King M."/>
            <person name="Knapp S.J."/>
            <person name="Lai Z."/>
            <person name="Le Paslier M.C."/>
            <person name="Lippi Y."/>
            <person name="Lorenzon L."/>
            <person name="Mandel J.R."/>
            <person name="Marage G."/>
            <person name="Marchand G."/>
            <person name="Marquand E."/>
            <person name="Bret-Mestries E."/>
            <person name="Morien E."/>
            <person name="Nambeesan S."/>
            <person name="Nguyen T."/>
            <person name="Pegot-Espagnet P."/>
            <person name="Pouilly N."/>
            <person name="Raftis F."/>
            <person name="Sallet E."/>
            <person name="Schiex T."/>
            <person name="Thomas J."/>
            <person name="Vandecasteele C."/>
            <person name="Vares D."/>
            <person name="Vear F."/>
            <person name="Vautrin S."/>
            <person name="Crespi M."/>
            <person name="Mangin B."/>
            <person name="Burke J.M."/>
            <person name="Salse J."/>
            <person name="Munos S."/>
            <person name="Vincourt P."/>
            <person name="Rieseberg L.H."/>
            <person name="Langlade N.B."/>
        </authorList>
    </citation>
    <scope>NUCLEOTIDE SEQUENCE [LARGE SCALE GENOMIC DNA]</scope>
    <source>
        <strain evidence="3">cv. SF193</strain>
    </source>
</reference>
<dbReference type="InParanoid" id="A0A251RN27"/>
<dbReference type="EMBL" id="CM007906">
    <property type="protein sequence ID" value="OTF85204.1"/>
    <property type="molecule type" value="Genomic_DNA"/>
</dbReference>
<evidence type="ECO:0000313" key="3">
    <source>
        <dbReference type="Proteomes" id="UP000215914"/>
    </source>
</evidence>
<dbReference type="AlphaFoldDB" id="A0A251RN27"/>
<gene>
    <name evidence="2" type="ORF">HannXRQ_Chr17g0537431</name>
</gene>